<dbReference type="InterPro" id="IPR036388">
    <property type="entry name" value="WH-like_DNA-bd_sf"/>
</dbReference>
<dbReference type="Pfam" id="PF01047">
    <property type="entry name" value="MarR"/>
    <property type="match status" value="1"/>
</dbReference>
<gene>
    <name evidence="2" type="ORF">SAMN04488591_1935</name>
</gene>
<dbReference type="PANTHER" id="PTHR39515:SF2">
    <property type="entry name" value="HTH-TYPE TRANSCRIPTIONAL REGULATOR RV0880"/>
    <property type="match status" value="1"/>
</dbReference>
<organism evidence="2 3">
    <name type="scientific">Microbacterium azadirachtae</name>
    <dbReference type="NCBI Taxonomy" id="582680"/>
    <lineage>
        <taxon>Bacteria</taxon>
        <taxon>Bacillati</taxon>
        <taxon>Actinomycetota</taxon>
        <taxon>Actinomycetes</taxon>
        <taxon>Micrococcales</taxon>
        <taxon>Microbacteriaceae</taxon>
        <taxon>Microbacterium</taxon>
    </lineage>
</organism>
<keyword evidence="2" id="KW-0238">DNA-binding</keyword>
<dbReference type="AlphaFoldDB" id="A0A1I6HLT6"/>
<accession>A0A1I6HLT6</accession>
<dbReference type="SUPFAM" id="SSF46785">
    <property type="entry name" value="Winged helix' DNA-binding domain"/>
    <property type="match status" value="1"/>
</dbReference>
<dbReference type="PANTHER" id="PTHR39515">
    <property type="entry name" value="CONSERVED PROTEIN"/>
    <property type="match status" value="1"/>
</dbReference>
<dbReference type="InterPro" id="IPR036390">
    <property type="entry name" value="WH_DNA-bd_sf"/>
</dbReference>
<proteinExistence type="predicted"/>
<dbReference type="Proteomes" id="UP000198877">
    <property type="component" value="Unassembled WGS sequence"/>
</dbReference>
<dbReference type="RefSeq" id="WP_175526216.1">
    <property type="nucleotide sequence ID" value="NZ_CBFSJS010000003.1"/>
</dbReference>
<dbReference type="GO" id="GO:0003700">
    <property type="term" value="F:DNA-binding transcription factor activity"/>
    <property type="evidence" value="ECO:0007669"/>
    <property type="project" value="InterPro"/>
</dbReference>
<evidence type="ECO:0000259" key="1">
    <source>
        <dbReference type="PROSITE" id="PS50995"/>
    </source>
</evidence>
<evidence type="ECO:0000313" key="2">
    <source>
        <dbReference type="EMBL" id="SFR55358.1"/>
    </source>
</evidence>
<dbReference type="EMBL" id="FOYR01000002">
    <property type="protein sequence ID" value="SFR55358.1"/>
    <property type="molecule type" value="Genomic_DNA"/>
</dbReference>
<reference evidence="3" key="1">
    <citation type="submission" date="2016-10" db="EMBL/GenBank/DDBJ databases">
        <authorList>
            <person name="Varghese N."/>
            <person name="Submissions S."/>
        </authorList>
    </citation>
    <scope>NUCLEOTIDE SEQUENCE [LARGE SCALE GENOMIC DNA]</scope>
    <source>
        <strain evidence="3">CL127</strain>
    </source>
</reference>
<dbReference type="InterPro" id="IPR000835">
    <property type="entry name" value="HTH_MarR-typ"/>
</dbReference>
<dbReference type="Gene3D" id="1.10.10.10">
    <property type="entry name" value="Winged helix-like DNA-binding domain superfamily/Winged helix DNA-binding domain"/>
    <property type="match status" value="1"/>
</dbReference>
<name>A0A1I6HLT6_9MICO</name>
<dbReference type="InterPro" id="IPR052526">
    <property type="entry name" value="HTH-type_Bedaq_tolerance"/>
</dbReference>
<dbReference type="GO" id="GO:0003677">
    <property type="term" value="F:DNA binding"/>
    <property type="evidence" value="ECO:0007669"/>
    <property type="project" value="UniProtKB-KW"/>
</dbReference>
<protein>
    <submittedName>
        <fullName evidence="2">DNA-binding transcriptional regulator, MarR family</fullName>
    </submittedName>
</protein>
<sequence length="150" mass="15714">MTEKPPVADASAVSALQTALDLRAVVARLLRQFREAGADETITPSQASALARLGKGGVSTVSALASAERVRPQSMAATVDALESLGLITRSQDPGDGRRQIIELTSAGRARVEGQKDAAAAWLEHALDRLDASELQTISAATALLERMLP</sequence>
<feature type="domain" description="HTH marR-type" evidence="1">
    <location>
        <begin position="15"/>
        <end position="150"/>
    </location>
</feature>
<dbReference type="SMART" id="SM00347">
    <property type="entry name" value="HTH_MARR"/>
    <property type="match status" value="1"/>
</dbReference>
<evidence type="ECO:0000313" key="3">
    <source>
        <dbReference type="Proteomes" id="UP000198877"/>
    </source>
</evidence>
<dbReference type="PROSITE" id="PS50995">
    <property type="entry name" value="HTH_MARR_2"/>
    <property type="match status" value="1"/>
</dbReference>